<accession>A0A1B0C9E7</accession>
<dbReference type="PROSITE" id="PS51462">
    <property type="entry name" value="NUDIX"/>
    <property type="match status" value="1"/>
</dbReference>
<evidence type="ECO:0000313" key="2">
    <source>
        <dbReference type="EMBL" id="MBC1178051.1"/>
    </source>
</evidence>
<sequence>MASKGQPVVPVVRLLHHKMCRNGEYPGSTIQRYPVEDALMKWKKPFPDYQPAFYESPHIAGKPWSDPSKDSDDFKKIKFNKLDGKVNRISYLGKYKTFDGIPQNPIGRTGIIGRGLLGRWGPNHAADPIVTRWKRTESGEIVRNQRTGLGYLQMCAIKRKDCGKWAIPGGMVDPGENVTATLKREFAEEALSMNAAPMEVEVFFKLAGKEVYRGYVDDPRNTDNAWIETLAMNFHDENGDMVGRFNFKAGSDAARVVWKDIDRNVDLYANHSTMLKQVAENLSAQW</sequence>
<dbReference type="SUPFAM" id="SSF55811">
    <property type="entry name" value="Nudix"/>
    <property type="match status" value="1"/>
</dbReference>
<organism evidence="3 4">
    <name type="scientific">Lutzomyia longipalpis</name>
    <name type="common">Sand fly</name>
    <dbReference type="NCBI Taxonomy" id="7200"/>
    <lineage>
        <taxon>Eukaryota</taxon>
        <taxon>Metazoa</taxon>
        <taxon>Ecdysozoa</taxon>
        <taxon>Arthropoda</taxon>
        <taxon>Hexapoda</taxon>
        <taxon>Insecta</taxon>
        <taxon>Pterygota</taxon>
        <taxon>Neoptera</taxon>
        <taxon>Endopterygota</taxon>
        <taxon>Diptera</taxon>
        <taxon>Nematocera</taxon>
        <taxon>Psychodoidea</taxon>
        <taxon>Psychodidae</taxon>
        <taxon>Lutzomyia</taxon>
        <taxon>Lutzomyia</taxon>
    </lineage>
</organism>
<proteinExistence type="predicted"/>
<dbReference type="CDD" id="cd03670">
    <property type="entry name" value="NUDIX_ADPRase_Nudt9"/>
    <property type="match status" value="1"/>
</dbReference>
<dbReference type="GO" id="GO:0047631">
    <property type="term" value="F:ADP-ribose diphosphatase activity"/>
    <property type="evidence" value="ECO:0007669"/>
    <property type="project" value="InterPro"/>
</dbReference>
<dbReference type="AlphaFoldDB" id="A0A1B0C9E7"/>
<feature type="domain" description="Nudix hydrolase" evidence="1">
    <location>
        <begin position="133"/>
        <end position="281"/>
    </location>
</feature>
<dbReference type="VEuPathDB" id="VectorBase:LLONM1_010696"/>
<dbReference type="VEuPathDB" id="VectorBase:LLOJ000569"/>
<dbReference type="InterPro" id="IPR000086">
    <property type="entry name" value="NUDIX_hydrolase_dom"/>
</dbReference>
<dbReference type="EnsemblMetazoa" id="LLOJ000569-RA">
    <property type="protein sequence ID" value="LLOJ000569-PA"/>
    <property type="gene ID" value="LLOJ000569"/>
</dbReference>
<keyword evidence="2" id="KW-0675">Receptor</keyword>
<evidence type="ECO:0000313" key="4">
    <source>
        <dbReference type="Proteomes" id="UP000092461"/>
    </source>
</evidence>
<reference evidence="4" key="1">
    <citation type="submission" date="2012-05" db="EMBL/GenBank/DDBJ databases">
        <title>Whole Genome Assembly of Lutzomyia longipalpis.</title>
        <authorList>
            <person name="Richards S."/>
            <person name="Qu C."/>
            <person name="Dillon R."/>
            <person name="Worley K."/>
            <person name="Scherer S."/>
            <person name="Batterton M."/>
            <person name="Taylor A."/>
            <person name="Hawes A."/>
            <person name="Hernandez B."/>
            <person name="Kovar C."/>
            <person name="Mandapat C."/>
            <person name="Pham C."/>
            <person name="Qu C."/>
            <person name="Jing C."/>
            <person name="Bess C."/>
            <person name="Bandaranaike D."/>
            <person name="Ngo D."/>
            <person name="Ongeri F."/>
            <person name="Arias F."/>
            <person name="Lara F."/>
            <person name="Weissenberger G."/>
            <person name="Kamau G."/>
            <person name="Han H."/>
            <person name="Shen H."/>
            <person name="Dinh H."/>
            <person name="Khalil I."/>
            <person name="Jones J."/>
            <person name="Shafer J."/>
            <person name="Jayaseelan J."/>
            <person name="Quiroz J."/>
            <person name="Blankenburg K."/>
            <person name="Nguyen L."/>
            <person name="Jackson L."/>
            <person name="Francisco L."/>
            <person name="Tang L.-Y."/>
            <person name="Pu L.-L."/>
            <person name="Perales L."/>
            <person name="Lorensuhewa L."/>
            <person name="Munidasa M."/>
            <person name="Coyle M."/>
            <person name="Taylor M."/>
            <person name="Puazo M."/>
            <person name="Firestine M."/>
            <person name="Scheel M."/>
            <person name="Javaid M."/>
            <person name="Wang M."/>
            <person name="Li M."/>
            <person name="Tabassum N."/>
            <person name="Saada N."/>
            <person name="Osuji N."/>
            <person name="Aqrawi P."/>
            <person name="Fu Q."/>
            <person name="Thornton R."/>
            <person name="Raj R."/>
            <person name="Goodspeed R."/>
            <person name="Mata R."/>
            <person name="Najjar R."/>
            <person name="Gubbala S."/>
            <person name="Lee S."/>
            <person name="Denson S."/>
            <person name="Patil S."/>
            <person name="Macmil S."/>
            <person name="Qi S."/>
            <person name="Matskevitch T."/>
            <person name="Palculict T."/>
            <person name="Mathew T."/>
            <person name="Vee V."/>
            <person name="Velamala V."/>
            <person name="Korchina V."/>
            <person name="Cai W."/>
            <person name="Liu W."/>
            <person name="Dai W."/>
            <person name="Zou X."/>
            <person name="Zhu Y."/>
            <person name="Zhang Y."/>
            <person name="Wu Y.-Q."/>
            <person name="Xin Y."/>
            <person name="Nazarath L."/>
            <person name="Kovar C."/>
            <person name="Han Y."/>
            <person name="Muzny D."/>
            <person name="Gibbs R."/>
        </authorList>
    </citation>
    <scope>NUCLEOTIDE SEQUENCE [LARGE SCALE GENOMIC DNA]</scope>
    <source>
        <strain evidence="4">Jacobina</strain>
    </source>
</reference>
<keyword evidence="4" id="KW-1185">Reference proteome</keyword>
<name>A0A1B0C9E7_LUTLO</name>
<dbReference type="Pfam" id="PF25969">
    <property type="entry name" value="NUDT9_N"/>
    <property type="match status" value="1"/>
</dbReference>
<dbReference type="PANTHER" id="PTHR13030">
    <property type="entry name" value="NUDIX HYDROLASE"/>
    <property type="match status" value="1"/>
</dbReference>
<dbReference type="Gene3D" id="3.90.79.10">
    <property type="entry name" value="Nucleoside Triphosphate Pyrophosphohydrolase"/>
    <property type="match status" value="1"/>
</dbReference>
<dbReference type="PANTHER" id="PTHR13030:SF8">
    <property type="entry name" value="ADP-RIBOSE PYROPHOSPHATASE, MITOCHONDRIAL"/>
    <property type="match status" value="1"/>
</dbReference>
<reference evidence="3" key="3">
    <citation type="submission" date="2020-05" db="UniProtKB">
        <authorList>
            <consortium name="EnsemblMetazoa"/>
        </authorList>
    </citation>
    <scope>IDENTIFICATION</scope>
    <source>
        <strain evidence="3">Jacobina</strain>
    </source>
</reference>
<dbReference type="InterPro" id="IPR039989">
    <property type="entry name" value="NUDT9"/>
</dbReference>
<evidence type="ECO:0000313" key="3">
    <source>
        <dbReference type="EnsemblMetazoa" id="LLOJ000569-PA"/>
    </source>
</evidence>
<reference evidence="2" key="2">
    <citation type="journal article" date="2020" name="BMC">
        <title>Leishmania infection induces a limited differential gene expression in the sand fly midgut.</title>
        <authorList>
            <person name="Coutinho-Abreu I.V."/>
            <person name="Serafim T.D."/>
            <person name="Meneses C."/>
            <person name="Kamhawi S."/>
            <person name="Oliveira F."/>
            <person name="Valenzuela J.G."/>
        </authorList>
    </citation>
    <scope>NUCLEOTIDE SEQUENCE</scope>
    <source>
        <strain evidence="2">Jacobina</strain>
        <tissue evidence="2">Midgut</tissue>
    </source>
</reference>
<dbReference type="InterPro" id="IPR015797">
    <property type="entry name" value="NUDIX_hydrolase-like_dom_sf"/>
</dbReference>
<dbReference type="Proteomes" id="UP000092461">
    <property type="component" value="Unassembled WGS sequence"/>
</dbReference>
<dbReference type="Pfam" id="PF00293">
    <property type="entry name" value="NUDIX"/>
    <property type="match status" value="1"/>
</dbReference>
<protein>
    <submittedName>
        <fullName evidence="2">Putative transient receptor potential-related channel 7</fullName>
    </submittedName>
</protein>
<dbReference type="EMBL" id="AJWK01002262">
    <property type="status" value="NOT_ANNOTATED_CDS"/>
    <property type="molecule type" value="Genomic_DNA"/>
</dbReference>
<evidence type="ECO:0000259" key="1">
    <source>
        <dbReference type="PROSITE" id="PS51462"/>
    </source>
</evidence>
<dbReference type="EMBL" id="GITU01009348">
    <property type="protein sequence ID" value="MBC1178051.1"/>
    <property type="molecule type" value="Transcribed_RNA"/>
</dbReference>